<dbReference type="EnsemblMetazoa" id="AFAF010371-RA">
    <property type="protein sequence ID" value="AFAF010371-PA"/>
    <property type="gene ID" value="AFAF010371"/>
</dbReference>
<sequence length="101" mass="10496">MSSICCFVSGTTSFSTSPISSTVDSALLLFGFGSPLWSRASVTRTPPPFMFTTIGADTTGSGDVEEVISFEPDDPVECCTSSGTGLLLLCPSPPYVAIDET</sequence>
<dbReference type="AlphaFoldDB" id="A0A182QHN6"/>
<evidence type="ECO:0000313" key="2">
    <source>
        <dbReference type="Proteomes" id="UP000075886"/>
    </source>
</evidence>
<protein>
    <submittedName>
        <fullName evidence="1">Uncharacterized protein</fullName>
    </submittedName>
</protein>
<proteinExistence type="predicted"/>
<accession>A0A182QHN6</accession>
<evidence type="ECO:0000313" key="1">
    <source>
        <dbReference type="EnsemblMetazoa" id="AFAF010371-PA"/>
    </source>
</evidence>
<dbReference type="EMBL" id="AXCN02000709">
    <property type="status" value="NOT_ANNOTATED_CDS"/>
    <property type="molecule type" value="Genomic_DNA"/>
</dbReference>
<name>A0A182QHN6_9DIPT</name>
<keyword evidence="2" id="KW-1185">Reference proteome</keyword>
<reference evidence="2" key="1">
    <citation type="submission" date="2014-01" db="EMBL/GenBank/DDBJ databases">
        <title>The Genome Sequence of Anopheles farauti FAR1 (V2).</title>
        <authorList>
            <consortium name="The Broad Institute Genomics Platform"/>
            <person name="Neafsey D.E."/>
            <person name="Besansky N."/>
            <person name="Howell P."/>
            <person name="Walton C."/>
            <person name="Young S.K."/>
            <person name="Zeng Q."/>
            <person name="Gargeya S."/>
            <person name="Fitzgerald M."/>
            <person name="Haas B."/>
            <person name="Abouelleil A."/>
            <person name="Allen A.W."/>
            <person name="Alvarado L."/>
            <person name="Arachchi H.M."/>
            <person name="Berlin A.M."/>
            <person name="Chapman S.B."/>
            <person name="Gainer-Dewar J."/>
            <person name="Goldberg J."/>
            <person name="Griggs A."/>
            <person name="Gujja S."/>
            <person name="Hansen M."/>
            <person name="Howarth C."/>
            <person name="Imamovic A."/>
            <person name="Ireland A."/>
            <person name="Larimer J."/>
            <person name="McCowan C."/>
            <person name="Murphy C."/>
            <person name="Pearson M."/>
            <person name="Poon T.W."/>
            <person name="Priest M."/>
            <person name="Roberts A."/>
            <person name="Saif S."/>
            <person name="Shea T."/>
            <person name="Sisk P."/>
            <person name="Sykes S."/>
            <person name="Wortman J."/>
            <person name="Nusbaum C."/>
            <person name="Birren B."/>
        </authorList>
    </citation>
    <scope>NUCLEOTIDE SEQUENCE [LARGE SCALE GENOMIC DNA]</scope>
    <source>
        <strain evidence="2">FAR1</strain>
    </source>
</reference>
<reference evidence="1" key="2">
    <citation type="submission" date="2020-05" db="UniProtKB">
        <authorList>
            <consortium name="EnsemblMetazoa"/>
        </authorList>
    </citation>
    <scope>IDENTIFICATION</scope>
    <source>
        <strain evidence="1">FAR1</strain>
    </source>
</reference>
<dbReference type="VEuPathDB" id="VectorBase:AFAF010371"/>
<organism evidence="1 2">
    <name type="scientific">Anopheles farauti</name>
    <dbReference type="NCBI Taxonomy" id="69004"/>
    <lineage>
        <taxon>Eukaryota</taxon>
        <taxon>Metazoa</taxon>
        <taxon>Ecdysozoa</taxon>
        <taxon>Arthropoda</taxon>
        <taxon>Hexapoda</taxon>
        <taxon>Insecta</taxon>
        <taxon>Pterygota</taxon>
        <taxon>Neoptera</taxon>
        <taxon>Endopterygota</taxon>
        <taxon>Diptera</taxon>
        <taxon>Nematocera</taxon>
        <taxon>Culicoidea</taxon>
        <taxon>Culicidae</taxon>
        <taxon>Anophelinae</taxon>
        <taxon>Anopheles</taxon>
    </lineage>
</organism>
<dbReference type="Proteomes" id="UP000075886">
    <property type="component" value="Unassembled WGS sequence"/>
</dbReference>